<proteinExistence type="predicted"/>
<dbReference type="GO" id="GO:0009279">
    <property type="term" value="C:cell outer membrane"/>
    <property type="evidence" value="ECO:0007669"/>
    <property type="project" value="UniProtKB-SubCell"/>
</dbReference>
<reference evidence="8 9" key="1">
    <citation type="submission" date="2019-07" db="EMBL/GenBank/DDBJ databases">
        <title>Whole genome shotgun sequence of Reyranella soli NBRC 108950.</title>
        <authorList>
            <person name="Hosoyama A."/>
            <person name="Uohara A."/>
            <person name="Ohji S."/>
            <person name="Ichikawa N."/>
        </authorList>
    </citation>
    <scope>NUCLEOTIDE SEQUENCE [LARGE SCALE GENOMIC DNA]</scope>
    <source>
        <strain evidence="8 9">NBRC 108950</strain>
    </source>
</reference>
<dbReference type="PRINTS" id="PR01023">
    <property type="entry name" value="NAFLGMOTY"/>
</dbReference>
<feature type="chain" id="PRO_5022106542" evidence="6">
    <location>
        <begin position="27"/>
        <end position="338"/>
    </location>
</feature>
<evidence type="ECO:0000256" key="5">
    <source>
        <dbReference type="SAM" id="MobiDB-lite"/>
    </source>
</evidence>
<dbReference type="PROSITE" id="PS01068">
    <property type="entry name" value="OMPA_1"/>
    <property type="match status" value="1"/>
</dbReference>
<dbReference type="InterPro" id="IPR050330">
    <property type="entry name" value="Bact_OuterMem_StrucFunc"/>
</dbReference>
<evidence type="ECO:0000256" key="6">
    <source>
        <dbReference type="SAM" id="SignalP"/>
    </source>
</evidence>
<accession>A0A512NMI6</accession>
<sequence length="338" mass="36529">MPAIERNRLAAAVALAATVLLSAAVAAQQEAAGARDFPLIKRYEGSRLIGYDSRPFDAAKIVVGKLSLGDNGQPTADAVRTLEGRHTRLLYLAPPQRSSLEVFRNYENELTAKGFSILYKCSGEEQCESFGAELYRVLYPPTGALQNNELSKVAFNVPAEPHYLTATLARPEGPIVVSLYVAVDRGTAFPETKDRVAVLLDVVEDKPMETKMVTVDAAKMAKDIATTGRVALYGLYFDTDKADLKPESAPSLAEIVKLLKGQPDLKVYIVGHTDNAGGFDYNMGLSQRRAKSVVDQLVQNGIAADRLKPAGAGLIAPVAPNDDEAGRSKNRRVEIVKQ</sequence>
<evidence type="ECO:0000256" key="4">
    <source>
        <dbReference type="PROSITE-ProRule" id="PRU00473"/>
    </source>
</evidence>
<gene>
    <name evidence="8" type="ORF">RSO01_72980</name>
</gene>
<evidence type="ECO:0000256" key="2">
    <source>
        <dbReference type="ARBA" id="ARBA00023136"/>
    </source>
</evidence>
<name>A0A512NMI6_9HYPH</name>
<feature type="region of interest" description="Disordered" evidence="5">
    <location>
        <begin position="318"/>
        <end position="338"/>
    </location>
</feature>
<dbReference type="PROSITE" id="PS51123">
    <property type="entry name" value="OMPA_2"/>
    <property type="match status" value="1"/>
</dbReference>
<comment type="caution">
    <text evidence="8">The sequence shown here is derived from an EMBL/GenBank/DDBJ whole genome shotgun (WGS) entry which is preliminary data.</text>
</comment>
<evidence type="ECO:0000313" key="9">
    <source>
        <dbReference type="Proteomes" id="UP000321058"/>
    </source>
</evidence>
<protein>
    <submittedName>
        <fullName evidence="8">OmpA/MotB domain-containing protein</fullName>
    </submittedName>
</protein>
<dbReference type="Pfam" id="PF00691">
    <property type="entry name" value="OmpA"/>
    <property type="match status" value="1"/>
</dbReference>
<dbReference type="PANTHER" id="PTHR30329:SF21">
    <property type="entry name" value="LIPOPROTEIN YIAD-RELATED"/>
    <property type="match status" value="1"/>
</dbReference>
<dbReference type="EMBL" id="BKAJ01000151">
    <property type="protein sequence ID" value="GEP60132.1"/>
    <property type="molecule type" value="Genomic_DNA"/>
</dbReference>
<evidence type="ECO:0000259" key="7">
    <source>
        <dbReference type="PROSITE" id="PS51123"/>
    </source>
</evidence>
<evidence type="ECO:0000313" key="8">
    <source>
        <dbReference type="EMBL" id="GEP60132.1"/>
    </source>
</evidence>
<keyword evidence="3" id="KW-0998">Cell outer membrane</keyword>
<dbReference type="InterPro" id="IPR006665">
    <property type="entry name" value="OmpA-like"/>
</dbReference>
<dbReference type="SUPFAM" id="SSF103088">
    <property type="entry name" value="OmpA-like"/>
    <property type="match status" value="1"/>
</dbReference>
<dbReference type="PRINTS" id="PR01021">
    <property type="entry name" value="OMPADOMAIN"/>
</dbReference>
<keyword evidence="2 4" id="KW-0472">Membrane</keyword>
<dbReference type="RefSeq" id="WP_147155499.1">
    <property type="nucleotide sequence ID" value="NZ_BKAJ01000151.1"/>
</dbReference>
<dbReference type="PANTHER" id="PTHR30329">
    <property type="entry name" value="STATOR ELEMENT OF FLAGELLAR MOTOR COMPLEX"/>
    <property type="match status" value="1"/>
</dbReference>
<organism evidence="8 9">
    <name type="scientific">Reyranella soli</name>
    <dbReference type="NCBI Taxonomy" id="1230389"/>
    <lineage>
        <taxon>Bacteria</taxon>
        <taxon>Pseudomonadati</taxon>
        <taxon>Pseudomonadota</taxon>
        <taxon>Alphaproteobacteria</taxon>
        <taxon>Hyphomicrobiales</taxon>
        <taxon>Reyranellaceae</taxon>
        <taxon>Reyranella</taxon>
    </lineage>
</organism>
<feature type="signal peptide" evidence="6">
    <location>
        <begin position="1"/>
        <end position="26"/>
    </location>
</feature>
<evidence type="ECO:0000256" key="1">
    <source>
        <dbReference type="ARBA" id="ARBA00004442"/>
    </source>
</evidence>
<keyword evidence="9" id="KW-1185">Reference proteome</keyword>
<dbReference type="InterPro" id="IPR006664">
    <property type="entry name" value="OMP_bac"/>
</dbReference>
<feature type="domain" description="OmpA-like" evidence="7">
    <location>
        <begin position="224"/>
        <end position="338"/>
    </location>
</feature>
<evidence type="ECO:0000256" key="3">
    <source>
        <dbReference type="ARBA" id="ARBA00023237"/>
    </source>
</evidence>
<feature type="compositionally biased region" description="Basic and acidic residues" evidence="5">
    <location>
        <begin position="324"/>
        <end position="338"/>
    </location>
</feature>
<dbReference type="InterPro" id="IPR006690">
    <property type="entry name" value="OMPA-like_CS"/>
</dbReference>
<dbReference type="AlphaFoldDB" id="A0A512NMI6"/>
<dbReference type="OrthoDB" id="9792021at2"/>
<dbReference type="CDD" id="cd07185">
    <property type="entry name" value="OmpA_C-like"/>
    <property type="match status" value="1"/>
</dbReference>
<dbReference type="InterPro" id="IPR036737">
    <property type="entry name" value="OmpA-like_sf"/>
</dbReference>
<comment type="subcellular location">
    <subcellularLocation>
        <location evidence="1">Cell outer membrane</location>
    </subcellularLocation>
</comment>
<keyword evidence="6" id="KW-0732">Signal</keyword>
<dbReference type="Proteomes" id="UP000321058">
    <property type="component" value="Unassembled WGS sequence"/>
</dbReference>
<dbReference type="Gene3D" id="3.30.1330.60">
    <property type="entry name" value="OmpA-like domain"/>
    <property type="match status" value="1"/>
</dbReference>